<accession>A0AAN7PN42</accession>
<dbReference type="AlphaFoldDB" id="A0AAN7PN42"/>
<evidence type="ECO:0000256" key="1">
    <source>
        <dbReference type="SAM" id="SignalP"/>
    </source>
</evidence>
<dbReference type="Proteomes" id="UP001353858">
    <property type="component" value="Unassembled WGS sequence"/>
</dbReference>
<dbReference type="InterPro" id="IPR003599">
    <property type="entry name" value="Ig_sub"/>
</dbReference>
<reference evidence="4" key="1">
    <citation type="submission" date="2023-01" db="EMBL/GenBank/DDBJ databases">
        <title>Key to firefly adult light organ development and bioluminescence: homeobox transcription factors regulate luciferase expression and transportation to peroxisome.</title>
        <authorList>
            <person name="Fu X."/>
        </authorList>
    </citation>
    <scope>NUCLEOTIDE SEQUENCE [LARGE SCALE GENOMIC DNA]</scope>
</reference>
<name>A0AAN7PN42_9COLE</name>
<feature type="signal peptide" evidence="1">
    <location>
        <begin position="1"/>
        <end position="20"/>
    </location>
</feature>
<dbReference type="SMART" id="SM00409">
    <property type="entry name" value="IG"/>
    <property type="match status" value="1"/>
</dbReference>
<dbReference type="InterPro" id="IPR036179">
    <property type="entry name" value="Ig-like_dom_sf"/>
</dbReference>
<evidence type="ECO:0000313" key="4">
    <source>
        <dbReference type="Proteomes" id="UP001353858"/>
    </source>
</evidence>
<dbReference type="InterPro" id="IPR013106">
    <property type="entry name" value="Ig_V-set"/>
</dbReference>
<dbReference type="Gene3D" id="2.60.40.10">
    <property type="entry name" value="Immunoglobulins"/>
    <property type="match status" value="1"/>
</dbReference>
<feature type="chain" id="PRO_5042992163" description="Ig-like domain-containing protein" evidence="1">
    <location>
        <begin position="21"/>
        <end position="264"/>
    </location>
</feature>
<dbReference type="SUPFAM" id="SSF48726">
    <property type="entry name" value="Immunoglobulin"/>
    <property type="match status" value="1"/>
</dbReference>
<evidence type="ECO:0000259" key="2">
    <source>
        <dbReference type="PROSITE" id="PS50835"/>
    </source>
</evidence>
<dbReference type="InterPro" id="IPR013783">
    <property type="entry name" value="Ig-like_fold"/>
</dbReference>
<dbReference type="InterPro" id="IPR007110">
    <property type="entry name" value="Ig-like_dom"/>
</dbReference>
<keyword evidence="1" id="KW-0732">Signal</keyword>
<protein>
    <recommendedName>
        <fullName evidence="2">Ig-like domain-containing protein</fullName>
    </recommendedName>
</protein>
<dbReference type="Pfam" id="PF07686">
    <property type="entry name" value="V-set"/>
    <property type="match status" value="1"/>
</dbReference>
<gene>
    <name evidence="3" type="ORF">RN001_001097</name>
</gene>
<sequence>MWLFWCQSLVLFLIGGLVTADELEPEYAEAREGSDAELPCNLQPLHPPDKVNFVVWNKGADDTILYKYDLRGVRGQHWADPSVSDRYFFRLLDEERALLTISLTRLSDEAIYHCRVDFNRSPTRYTHVNLTVVGINKVLDLDYNKYRLINSQDNLAKQNAWRSIANIINEAREDDEKVTGKNIHLLSPSSSTSVWDNMSDDQEVASQELIQECETLPGKQKRTEKQNTDDINSNLKAAMADFITFCRKEVSTVKSPDQLFTESI</sequence>
<proteinExistence type="predicted"/>
<dbReference type="PANTHER" id="PTHR23278:SF19">
    <property type="entry name" value="OBSCURIN"/>
    <property type="match status" value="1"/>
</dbReference>
<comment type="caution">
    <text evidence="3">The sequence shown here is derived from an EMBL/GenBank/DDBJ whole genome shotgun (WGS) entry which is preliminary data.</text>
</comment>
<feature type="domain" description="Ig-like" evidence="2">
    <location>
        <begin position="29"/>
        <end position="131"/>
    </location>
</feature>
<dbReference type="EMBL" id="JARPUR010000001">
    <property type="protein sequence ID" value="KAK4884826.1"/>
    <property type="molecule type" value="Genomic_DNA"/>
</dbReference>
<evidence type="ECO:0000313" key="3">
    <source>
        <dbReference type="EMBL" id="KAK4884826.1"/>
    </source>
</evidence>
<keyword evidence="4" id="KW-1185">Reference proteome</keyword>
<dbReference type="PROSITE" id="PS50835">
    <property type="entry name" value="IG_LIKE"/>
    <property type="match status" value="1"/>
</dbReference>
<organism evidence="3 4">
    <name type="scientific">Aquatica leii</name>
    <dbReference type="NCBI Taxonomy" id="1421715"/>
    <lineage>
        <taxon>Eukaryota</taxon>
        <taxon>Metazoa</taxon>
        <taxon>Ecdysozoa</taxon>
        <taxon>Arthropoda</taxon>
        <taxon>Hexapoda</taxon>
        <taxon>Insecta</taxon>
        <taxon>Pterygota</taxon>
        <taxon>Neoptera</taxon>
        <taxon>Endopterygota</taxon>
        <taxon>Coleoptera</taxon>
        <taxon>Polyphaga</taxon>
        <taxon>Elateriformia</taxon>
        <taxon>Elateroidea</taxon>
        <taxon>Lampyridae</taxon>
        <taxon>Luciolinae</taxon>
        <taxon>Aquatica</taxon>
    </lineage>
</organism>
<dbReference type="PANTHER" id="PTHR23278">
    <property type="entry name" value="SIDESTEP PROTEIN"/>
    <property type="match status" value="1"/>
</dbReference>